<dbReference type="AlphaFoldDB" id="A0A1I5BBZ7"/>
<organism evidence="3 4">
    <name type="scientific">Salegentibacter flavus</name>
    <dbReference type="NCBI Taxonomy" id="287099"/>
    <lineage>
        <taxon>Bacteria</taxon>
        <taxon>Pseudomonadati</taxon>
        <taxon>Bacteroidota</taxon>
        <taxon>Flavobacteriia</taxon>
        <taxon>Flavobacteriales</taxon>
        <taxon>Flavobacteriaceae</taxon>
        <taxon>Salegentibacter</taxon>
    </lineage>
</organism>
<dbReference type="Gene3D" id="3.10.180.10">
    <property type="entry name" value="2,3-Dihydroxybiphenyl 1,2-Dioxygenase, domain 1"/>
    <property type="match status" value="1"/>
</dbReference>
<dbReference type="PROSITE" id="PS51819">
    <property type="entry name" value="VOC"/>
    <property type="match status" value="1"/>
</dbReference>
<dbReference type="InterPro" id="IPR037523">
    <property type="entry name" value="VOC_core"/>
</dbReference>
<dbReference type="GO" id="GO:0046872">
    <property type="term" value="F:metal ion binding"/>
    <property type="evidence" value="ECO:0007669"/>
    <property type="project" value="UniProtKB-KW"/>
</dbReference>
<dbReference type="Proteomes" id="UP000199153">
    <property type="component" value="Unassembled WGS sequence"/>
</dbReference>
<protein>
    <submittedName>
        <fullName evidence="3">Catechol 2,3-dioxygenase</fullName>
    </submittedName>
</protein>
<sequence length="146" mass="17010">MQAQKTPAIILFAATAEVNKYNLRKDHDTIRVRDLKVSADFYGNILGLEEIHNGGLGDHIMWFQLNDRVQIHLVESKEVIEKYKGVHMAMRTDLLDAFMDYLKSKNIQFETWKGEPNTSNTRPDGIRQIYFQDPDGYWIEVNDGRH</sequence>
<reference evidence="3 4" key="1">
    <citation type="submission" date="2016-10" db="EMBL/GenBank/DDBJ databases">
        <authorList>
            <person name="de Groot N.N."/>
        </authorList>
    </citation>
    <scope>NUCLEOTIDE SEQUENCE [LARGE SCALE GENOMIC DNA]</scope>
    <source>
        <strain evidence="3 4">DSM 17794</strain>
    </source>
</reference>
<proteinExistence type="predicted"/>
<keyword evidence="1" id="KW-0479">Metal-binding</keyword>
<accession>A0A1I5BBZ7</accession>
<dbReference type="InterPro" id="IPR051332">
    <property type="entry name" value="Fosfomycin_Res_Enzymes"/>
</dbReference>
<dbReference type="GO" id="GO:0051213">
    <property type="term" value="F:dioxygenase activity"/>
    <property type="evidence" value="ECO:0007669"/>
    <property type="project" value="UniProtKB-KW"/>
</dbReference>
<dbReference type="InterPro" id="IPR004360">
    <property type="entry name" value="Glyas_Fos-R_dOase_dom"/>
</dbReference>
<dbReference type="SUPFAM" id="SSF54593">
    <property type="entry name" value="Glyoxalase/Bleomycin resistance protein/Dihydroxybiphenyl dioxygenase"/>
    <property type="match status" value="1"/>
</dbReference>
<keyword evidence="4" id="KW-1185">Reference proteome</keyword>
<evidence type="ECO:0000259" key="2">
    <source>
        <dbReference type="PROSITE" id="PS51819"/>
    </source>
</evidence>
<evidence type="ECO:0000313" key="4">
    <source>
        <dbReference type="Proteomes" id="UP000199153"/>
    </source>
</evidence>
<dbReference type="STRING" id="287099.SAMN05660413_02283"/>
<feature type="domain" description="VOC" evidence="2">
    <location>
        <begin position="24"/>
        <end position="144"/>
    </location>
</feature>
<dbReference type="PANTHER" id="PTHR36113:SF6">
    <property type="entry name" value="FOSFOMYCIN RESISTANCE PROTEIN FOSX"/>
    <property type="match status" value="1"/>
</dbReference>
<dbReference type="Pfam" id="PF00903">
    <property type="entry name" value="Glyoxalase"/>
    <property type="match status" value="1"/>
</dbReference>
<dbReference type="InterPro" id="IPR029068">
    <property type="entry name" value="Glyas_Bleomycin-R_OHBP_Dase"/>
</dbReference>
<name>A0A1I5BBZ7_9FLAO</name>
<dbReference type="EMBL" id="FOVL01000014">
    <property type="protein sequence ID" value="SFN72059.1"/>
    <property type="molecule type" value="Genomic_DNA"/>
</dbReference>
<evidence type="ECO:0000313" key="3">
    <source>
        <dbReference type="EMBL" id="SFN72059.1"/>
    </source>
</evidence>
<dbReference type="OrthoDB" id="192739at2"/>
<keyword evidence="3" id="KW-0560">Oxidoreductase</keyword>
<dbReference type="PANTHER" id="PTHR36113">
    <property type="entry name" value="LYASE, PUTATIVE-RELATED-RELATED"/>
    <property type="match status" value="1"/>
</dbReference>
<gene>
    <name evidence="3" type="ORF">SAMN05660413_02283</name>
</gene>
<keyword evidence="3" id="KW-0223">Dioxygenase</keyword>
<evidence type="ECO:0000256" key="1">
    <source>
        <dbReference type="ARBA" id="ARBA00022723"/>
    </source>
</evidence>
<dbReference type="RefSeq" id="WP_093409704.1">
    <property type="nucleotide sequence ID" value="NZ_FOVL01000014.1"/>
</dbReference>